<sequence length="157" mass="17879">MAHPERNMYSNKESAKVNSGHYFEQNTLADTSNVFQVRATVIDIDFGFLISHVGTVEKPTSEEIVRRLLRPPPHAFLHGLLSIQWVIGTVGIENFEFRDRDERYVLAQGSELRIHGKVLGLPAAYWEWLHGGDEDKEIMSSDQGLCLTPHFFQGLEK</sequence>
<proteinExistence type="predicted"/>
<reference evidence="1" key="1">
    <citation type="submission" date="2021-02" db="EMBL/GenBank/DDBJ databases">
        <authorList>
            <person name="Syme A R."/>
            <person name="Syme A R."/>
            <person name="Moolhuijzen P."/>
        </authorList>
    </citation>
    <scope>NUCLEOTIDE SEQUENCE</scope>
    <source>
        <strain evidence="1">W1-1</strain>
    </source>
</reference>
<accession>A0A6S6W409</accession>
<dbReference type="Proteomes" id="UP000472372">
    <property type="component" value="Chromosome 5"/>
</dbReference>
<name>A0A6S6W409_9PLEO</name>
<dbReference type="AlphaFoldDB" id="A0A6S6W409"/>
<evidence type="ECO:0000313" key="2">
    <source>
        <dbReference type="Proteomes" id="UP000472372"/>
    </source>
</evidence>
<dbReference type="EMBL" id="HG992981">
    <property type="protein sequence ID" value="CAE7178288.1"/>
    <property type="molecule type" value="Genomic_DNA"/>
</dbReference>
<gene>
    <name evidence="1" type="ORF">PTTW11_06323</name>
</gene>
<organism evidence="1 2">
    <name type="scientific">Pyrenophora teres f. teres</name>
    <dbReference type="NCBI Taxonomy" id="97479"/>
    <lineage>
        <taxon>Eukaryota</taxon>
        <taxon>Fungi</taxon>
        <taxon>Dikarya</taxon>
        <taxon>Ascomycota</taxon>
        <taxon>Pezizomycotina</taxon>
        <taxon>Dothideomycetes</taxon>
        <taxon>Pleosporomycetidae</taxon>
        <taxon>Pleosporales</taxon>
        <taxon>Pleosporineae</taxon>
        <taxon>Pleosporaceae</taxon>
        <taxon>Pyrenophora</taxon>
    </lineage>
</organism>
<evidence type="ECO:0000313" key="1">
    <source>
        <dbReference type="EMBL" id="CAE7178288.1"/>
    </source>
</evidence>
<protein>
    <submittedName>
        <fullName evidence="1">Uncharacterized protein</fullName>
    </submittedName>
</protein>